<dbReference type="EMBL" id="JAQOMS010000002">
    <property type="protein sequence ID" value="MDC2888844.1"/>
    <property type="molecule type" value="Genomic_DNA"/>
</dbReference>
<comment type="caution">
    <text evidence="6">The sequence shown here is derived from an EMBL/GenBank/DDBJ whole genome shotgun (WGS) entry which is preliminary data.</text>
</comment>
<name>A0ABT5FCH3_9GAMM</name>
<dbReference type="PANTHER" id="PTHR34824:SF1">
    <property type="entry name" value="HEAT-INDUCIBLE TRANSCRIPTION REPRESSOR HRCA"/>
    <property type="match status" value="1"/>
</dbReference>
<dbReference type="InterPro" id="IPR002571">
    <property type="entry name" value="HrcA"/>
</dbReference>
<dbReference type="SUPFAM" id="SSF55781">
    <property type="entry name" value="GAF domain-like"/>
    <property type="match status" value="1"/>
</dbReference>
<dbReference type="InterPro" id="IPR021153">
    <property type="entry name" value="HrcA_C"/>
</dbReference>
<dbReference type="Gene3D" id="1.10.10.10">
    <property type="entry name" value="Winged helix-like DNA-binding domain superfamily/Winged helix DNA-binding domain"/>
    <property type="match status" value="1"/>
</dbReference>
<dbReference type="PANTHER" id="PTHR34824">
    <property type="entry name" value="HEAT-INDUCIBLE TRANSCRIPTION REPRESSOR HRCA"/>
    <property type="match status" value="1"/>
</dbReference>
<evidence type="ECO:0000313" key="7">
    <source>
        <dbReference type="Proteomes" id="UP001528411"/>
    </source>
</evidence>
<proteinExistence type="predicted"/>
<evidence type="ECO:0000256" key="4">
    <source>
        <dbReference type="ARBA" id="ARBA00023163"/>
    </source>
</evidence>
<dbReference type="InterPro" id="IPR036388">
    <property type="entry name" value="WH-like_DNA-bd_sf"/>
</dbReference>
<feature type="domain" description="Heat-inducible transcription repressor HrcA C-terminal" evidence="5">
    <location>
        <begin position="86"/>
        <end position="238"/>
    </location>
</feature>
<keyword evidence="7" id="KW-1185">Reference proteome</keyword>
<protein>
    <recommendedName>
        <fullName evidence="5">Heat-inducible transcription repressor HrcA C-terminal domain-containing protein</fullName>
    </recommendedName>
</protein>
<dbReference type="Proteomes" id="UP001528411">
    <property type="component" value="Unassembled WGS sequence"/>
</dbReference>
<accession>A0ABT5FCH3</accession>
<dbReference type="Pfam" id="PF01628">
    <property type="entry name" value="HrcA"/>
    <property type="match status" value="1"/>
</dbReference>
<reference evidence="6 7" key="1">
    <citation type="submission" date="2023-01" db="EMBL/GenBank/DDBJ databases">
        <title>Psychrosphaera sp. nov., isolated from marine algae.</title>
        <authorList>
            <person name="Bayburt H."/>
            <person name="Choi B.J."/>
            <person name="Kim J.M."/>
            <person name="Choi D.G."/>
            <person name="Jeon C.O."/>
        </authorList>
    </citation>
    <scope>NUCLEOTIDE SEQUENCE [LARGE SCALE GENOMIC DNA]</scope>
    <source>
        <strain evidence="6 7">G1-22</strain>
    </source>
</reference>
<evidence type="ECO:0000256" key="1">
    <source>
        <dbReference type="ARBA" id="ARBA00022491"/>
    </source>
</evidence>
<organism evidence="6 7">
    <name type="scientific">Psychrosphaera algicola</name>
    <dbReference type="NCBI Taxonomy" id="3023714"/>
    <lineage>
        <taxon>Bacteria</taxon>
        <taxon>Pseudomonadati</taxon>
        <taxon>Pseudomonadota</taxon>
        <taxon>Gammaproteobacteria</taxon>
        <taxon>Alteromonadales</taxon>
        <taxon>Pseudoalteromonadaceae</taxon>
        <taxon>Psychrosphaera</taxon>
    </lineage>
</organism>
<keyword evidence="2" id="KW-0805">Transcription regulation</keyword>
<dbReference type="InterPro" id="IPR036390">
    <property type="entry name" value="WH_DNA-bd_sf"/>
</dbReference>
<keyword evidence="1" id="KW-0678">Repressor</keyword>
<evidence type="ECO:0000256" key="2">
    <source>
        <dbReference type="ARBA" id="ARBA00023015"/>
    </source>
</evidence>
<evidence type="ECO:0000313" key="6">
    <source>
        <dbReference type="EMBL" id="MDC2888844.1"/>
    </source>
</evidence>
<sequence>MREGIPIASKMIADNPVVGASPATVRNVMCTLEHEGFIYSPHTSAGRIPTHKGLRCFIDGILNRTHVIENHLQQLTTSFSKSVTSEDMCQKASQLIADMTSMTGLVVMPKPHDMIIRQLELVRLADSRILCVLIDEHDHVQNRVVDIQRSVTDQTLHQTLLLLNTSLAGFNFDEGAERLTYALKQADPEVARLVKSALFGETVEFNEQIVFASGETRLLNSDISNDINTLRRLIRFLKMYRQ</sequence>
<keyword evidence="4" id="KW-0804">Transcription</keyword>
<gene>
    <name evidence="6" type="ORF">PN838_08725</name>
</gene>
<evidence type="ECO:0000256" key="3">
    <source>
        <dbReference type="ARBA" id="ARBA00023016"/>
    </source>
</evidence>
<dbReference type="SUPFAM" id="SSF46785">
    <property type="entry name" value="Winged helix' DNA-binding domain"/>
    <property type="match status" value="1"/>
</dbReference>
<keyword evidence="3" id="KW-0346">Stress response</keyword>
<evidence type="ECO:0000259" key="5">
    <source>
        <dbReference type="Pfam" id="PF01628"/>
    </source>
</evidence>